<reference evidence="4" key="1">
    <citation type="submission" date="2018-04" db="EMBL/GenBank/DDBJ databases">
        <authorList>
            <person name="Liu S."/>
            <person name="Wang Z."/>
            <person name="Li J."/>
        </authorList>
    </citation>
    <scope>NUCLEOTIDE SEQUENCE [LARGE SCALE GENOMIC DNA]</scope>
    <source>
        <strain evidence="4">622</strain>
    </source>
</reference>
<organism evidence="3 4">
    <name type="scientific">Mycetocola zhujimingii</name>
    <dbReference type="NCBI Taxonomy" id="2079792"/>
    <lineage>
        <taxon>Bacteria</taxon>
        <taxon>Bacillati</taxon>
        <taxon>Actinomycetota</taxon>
        <taxon>Actinomycetes</taxon>
        <taxon>Micrococcales</taxon>
        <taxon>Microbacteriaceae</taxon>
        <taxon>Mycetocola</taxon>
    </lineage>
</organism>
<keyword evidence="4" id="KW-1185">Reference proteome</keyword>
<evidence type="ECO:0000256" key="1">
    <source>
        <dbReference type="SAM" id="MobiDB-lite"/>
    </source>
</evidence>
<keyword evidence="2" id="KW-1133">Transmembrane helix</keyword>
<name>A0A2U1TCY1_9MICO</name>
<feature type="transmembrane region" description="Helical" evidence="2">
    <location>
        <begin position="37"/>
        <end position="59"/>
    </location>
</feature>
<evidence type="ECO:0000313" key="4">
    <source>
        <dbReference type="Proteomes" id="UP000244962"/>
    </source>
</evidence>
<feature type="region of interest" description="Disordered" evidence="1">
    <location>
        <begin position="213"/>
        <end position="248"/>
    </location>
</feature>
<dbReference type="Proteomes" id="UP000244962">
    <property type="component" value="Unassembled WGS sequence"/>
</dbReference>
<proteinExistence type="predicted"/>
<protein>
    <recommendedName>
        <fullName evidence="5">Fimbrial assembly protein</fullName>
    </recommendedName>
</protein>
<evidence type="ECO:0008006" key="5">
    <source>
        <dbReference type="Google" id="ProtNLM"/>
    </source>
</evidence>
<gene>
    <name evidence="3" type="ORF">DF223_09735</name>
</gene>
<comment type="caution">
    <text evidence="3">The sequence shown here is derived from an EMBL/GenBank/DDBJ whole genome shotgun (WGS) entry which is preliminary data.</text>
</comment>
<accession>A0A2U1TCY1</accession>
<keyword evidence="2" id="KW-0472">Membrane</keyword>
<evidence type="ECO:0000256" key="2">
    <source>
        <dbReference type="SAM" id="Phobius"/>
    </source>
</evidence>
<sequence>MSKSTETLVIGGVPRADLLPLEIRAVHRGKRGMRSMIYATLGVVLLVFVATGTSFYFALTAQIQLQAEQNRTAELLVEQQKYADVRVVQDALATVKAGQMVGSATEIDWKAYIDQIEATLPPNVLVVEIAIDGASPLVDYGQPSAPLQGMRVATLTFGAATVALPDTDAWLVALSKLPGYTDANPDSITLDEETGLYKTVVTMHIGEGAWSQRFVPEDQKVDPNAEADGEVDADADDSGDAANGEGGE</sequence>
<dbReference type="RefSeq" id="WP_108963015.1">
    <property type="nucleotide sequence ID" value="NZ_QEFB01000010.1"/>
</dbReference>
<keyword evidence="2" id="KW-0812">Transmembrane</keyword>
<evidence type="ECO:0000313" key="3">
    <source>
        <dbReference type="EMBL" id="PWC06734.1"/>
    </source>
</evidence>
<dbReference type="EMBL" id="QEFB01000010">
    <property type="protein sequence ID" value="PWC06734.1"/>
    <property type="molecule type" value="Genomic_DNA"/>
</dbReference>
<feature type="compositionally biased region" description="Acidic residues" evidence="1">
    <location>
        <begin position="225"/>
        <end position="239"/>
    </location>
</feature>
<dbReference type="AlphaFoldDB" id="A0A2U1TCY1"/>